<organism evidence="6 7">
    <name type="scientific">Actinosynnema pretiosum subsp. pretiosum</name>
    <dbReference type="NCBI Taxonomy" id="103721"/>
    <lineage>
        <taxon>Bacteria</taxon>
        <taxon>Bacillati</taxon>
        <taxon>Actinomycetota</taxon>
        <taxon>Actinomycetes</taxon>
        <taxon>Pseudonocardiales</taxon>
        <taxon>Pseudonocardiaceae</taxon>
        <taxon>Actinosynnema</taxon>
    </lineage>
</organism>
<dbReference type="InterPro" id="IPR036259">
    <property type="entry name" value="MFS_trans_sf"/>
</dbReference>
<feature type="transmembrane region" description="Helical" evidence="5">
    <location>
        <begin position="268"/>
        <end position="286"/>
    </location>
</feature>
<feature type="transmembrane region" description="Helical" evidence="5">
    <location>
        <begin position="239"/>
        <end position="256"/>
    </location>
</feature>
<feature type="transmembrane region" description="Helical" evidence="5">
    <location>
        <begin position="70"/>
        <end position="88"/>
    </location>
</feature>
<dbReference type="Gene3D" id="1.20.1250.20">
    <property type="entry name" value="MFS general substrate transporter like domains"/>
    <property type="match status" value="2"/>
</dbReference>
<reference evidence="6" key="1">
    <citation type="submission" date="2021-04" db="EMBL/GenBank/DDBJ databases">
        <title>Genomic sequence of Actinosynnema pretiosum subsp. pretiosum ATCC 31280 (C-14919).</title>
        <authorList>
            <person name="Bai L."/>
            <person name="Wang X."/>
            <person name="Xiao Y."/>
        </authorList>
    </citation>
    <scope>NUCLEOTIDE SEQUENCE</scope>
    <source>
        <strain evidence="6">ATCC 31280</strain>
    </source>
</reference>
<feature type="transmembrane region" description="Helical" evidence="5">
    <location>
        <begin position="131"/>
        <end position="151"/>
    </location>
</feature>
<feature type="transmembrane region" description="Helical" evidence="5">
    <location>
        <begin position="354"/>
        <end position="378"/>
    </location>
</feature>
<gene>
    <name evidence="6" type="ORF">KCV87_14965</name>
</gene>
<keyword evidence="3 5" id="KW-1133">Transmembrane helix</keyword>
<dbReference type="AlphaFoldDB" id="A0AA45LCI8"/>
<dbReference type="GO" id="GO:0016020">
    <property type="term" value="C:membrane"/>
    <property type="evidence" value="ECO:0007669"/>
    <property type="project" value="UniProtKB-SubCell"/>
</dbReference>
<dbReference type="GO" id="GO:0022857">
    <property type="term" value="F:transmembrane transporter activity"/>
    <property type="evidence" value="ECO:0007669"/>
    <property type="project" value="InterPro"/>
</dbReference>
<dbReference type="InterPro" id="IPR011701">
    <property type="entry name" value="MFS"/>
</dbReference>
<protein>
    <submittedName>
        <fullName evidence="6">MFS transporter</fullName>
    </submittedName>
</protein>
<dbReference type="Proteomes" id="UP000677152">
    <property type="component" value="Chromosome"/>
</dbReference>
<evidence type="ECO:0000256" key="4">
    <source>
        <dbReference type="ARBA" id="ARBA00023136"/>
    </source>
</evidence>
<dbReference type="InterPro" id="IPR051788">
    <property type="entry name" value="MFS_Transporter"/>
</dbReference>
<dbReference type="SUPFAM" id="SSF103473">
    <property type="entry name" value="MFS general substrate transporter"/>
    <property type="match status" value="1"/>
</dbReference>
<evidence type="ECO:0000313" key="7">
    <source>
        <dbReference type="Proteomes" id="UP000677152"/>
    </source>
</evidence>
<feature type="transmembrane region" description="Helical" evidence="5">
    <location>
        <begin position="39"/>
        <end position="58"/>
    </location>
</feature>
<evidence type="ECO:0000256" key="3">
    <source>
        <dbReference type="ARBA" id="ARBA00022989"/>
    </source>
</evidence>
<feature type="transmembrane region" description="Helical" evidence="5">
    <location>
        <begin position="157"/>
        <end position="179"/>
    </location>
</feature>
<dbReference type="EMBL" id="CP073249">
    <property type="protein sequence ID" value="QUF07220.1"/>
    <property type="molecule type" value="Genomic_DNA"/>
</dbReference>
<comment type="subcellular location">
    <subcellularLocation>
        <location evidence="1">Membrane</location>
        <topology evidence="1">Multi-pass membrane protein</topology>
    </subcellularLocation>
</comment>
<name>A0AA45LCI8_9PSEU</name>
<dbReference type="CDD" id="cd17393">
    <property type="entry name" value="MFS_MosC_like"/>
    <property type="match status" value="1"/>
</dbReference>
<feature type="transmembrane region" description="Helical" evidence="5">
    <location>
        <begin position="330"/>
        <end position="348"/>
    </location>
</feature>
<evidence type="ECO:0000256" key="2">
    <source>
        <dbReference type="ARBA" id="ARBA00022692"/>
    </source>
</evidence>
<dbReference type="Pfam" id="PF07690">
    <property type="entry name" value="MFS_1"/>
    <property type="match status" value="1"/>
</dbReference>
<evidence type="ECO:0000313" key="6">
    <source>
        <dbReference type="EMBL" id="QUF07220.1"/>
    </source>
</evidence>
<evidence type="ECO:0000256" key="1">
    <source>
        <dbReference type="ARBA" id="ARBA00004141"/>
    </source>
</evidence>
<evidence type="ECO:0000256" key="5">
    <source>
        <dbReference type="SAM" id="Phobius"/>
    </source>
</evidence>
<keyword evidence="4 5" id="KW-0472">Membrane</keyword>
<dbReference type="PANTHER" id="PTHR23514:SF13">
    <property type="entry name" value="INNER MEMBRANE PROTEIN YBJJ"/>
    <property type="match status" value="1"/>
</dbReference>
<dbReference type="PANTHER" id="PTHR23514">
    <property type="entry name" value="BYPASS OF STOP CODON PROTEIN 6"/>
    <property type="match status" value="1"/>
</dbReference>
<accession>A0AA45LCI8</accession>
<feature type="transmembrane region" description="Helical" evidence="5">
    <location>
        <begin position="200"/>
        <end position="219"/>
    </location>
</feature>
<proteinExistence type="predicted"/>
<feature type="transmembrane region" description="Helical" evidence="5">
    <location>
        <begin position="292"/>
        <end position="310"/>
    </location>
</feature>
<feature type="transmembrane region" description="Helical" evidence="5">
    <location>
        <begin position="94"/>
        <end position="119"/>
    </location>
</feature>
<keyword evidence="2 5" id="KW-0812">Transmembrane</keyword>
<sequence>MPTQRFAVFAAFALNGIVFGSWAARVPALADRIGATEGSLGLALLGGSIGLAATAPLAARLCVAVGARAVLLASALLGALVLPAIGLVGSPLQLGAVLLVVGALNAALDVSMNLSAVTVIRATGRALMPRFHAGFSVGGLIGSLGAAAAASADWTPLRHFLVATAACLLLLAWIARAVPGAAPDRGARHDDSGGSPLRRPVLWLLAAVALCSAIAEGASADWSALFLVTERGVGDGAAAIAYAAFSTAMAAARLLGEPVQRRLGPHRLLQLGALVAASGLALAVLVPLPAAGFGGFALAGLGLAFAFPVVMDLAGEAGRRADGGGGEREIGLVTTIAYTGFLAGPPLVGGIAQAASLTTSLGLVAVVVALTAPLALLARRARDREVTRGEASPTRS</sequence>